<keyword evidence="1" id="KW-1133">Transmembrane helix</keyword>
<evidence type="ECO:0000256" key="1">
    <source>
        <dbReference type="SAM" id="Phobius"/>
    </source>
</evidence>
<proteinExistence type="predicted"/>
<organism evidence="2 3">
    <name type="scientific">Marisediminitalea aggregata</name>
    <dbReference type="NCBI Taxonomy" id="634436"/>
    <lineage>
        <taxon>Bacteria</taxon>
        <taxon>Pseudomonadati</taxon>
        <taxon>Pseudomonadota</taxon>
        <taxon>Gammaproteobacteria</taxon>
        <taxon>Alteromonadales</taxon>
        <taxon>Alteromonadaceae</taxon>
        <taxon>Marisediminitalea</taxon>
    </lineage>
</organism>
<feature type="transmembrane region" description="Helical" evidence="1">
    <location>
        <begin position="60"/>
        <end position="81"/>
    </location>
</feature>
<name>A0A1M5SZ42_9ALTE</name>
<dbReference type="EMBL" id="FQWD01000014">
    <property type="protein sequence ID" value="SHH43759.1"/>
    <property type="molecule type" value="Genomic_DNA"/>
</dbReference>
<reference evidence="3" key="1">
    <citation type="submission" date="2016-11" db="EMBL/GenBank/DDBJ databases">
        <authorList>
            <person name="Varghese N."/>
            <person name="Submissions S."/>
        </authorList>
    </citation>
    <scope>NUCLEOTIDE SEQUENCE [LARGE SCALE GENOMIC DNA]</scope>
    <source>
        <strain evidence="3">CGMCC 1.8995</strain>
    </source>
</reference>
<sequence length="83" mass="9264">MSIVFIVFFSFVSAGFVAIYYYRLIVSIYGSVFSCTGLSDFIQVVVLNAENSLTEQQLKLRNNASGWFLVLSILLFSSSFIGN</sequence>
<evidence type="ECO:0000313" key="3">
    <source>
        <dbReference type="Proteomes" id="UP000184520"/>
    </source>
</evidence>
<accession>A0A1M5SZ42</accession>
<evidence type="ECO:0000313" key="2">
    <source>
        <dbReference type="EMBL" id="SHH43759.1"/>
    </source>
</evidence>
<protein>
    <submittedName>
        <fullName evidence="2">Uncharacterized protein</fullName>
    </submittedName>
</protein>
<feature type="transmembrane region" description="Helical" evidence="1">
    <location>
        <begin position="5"/>
        <end position="22"/>
    </location>
</feature>
<dbReference type="AlphaFoldDB" id="A0A1M5SZ42"/>
<keyword evidence="1" id="KW-0812">Transmembrane</keyword>
<dbReference type="Proteomes" id="UP000184520">
    <property type="component" value="Unassembled WGS sequence"/>
</dbReference>
<gene>
    <name evidence="2" type="ORF">SAMN05216361_0128</name>
</gene>
<keyword evidence="3" id="KW-1185">Reference proteome</keyword>
<keyword evidence="1" id="KW-0472">Membrane</keyword>